<name>Q8IVJ6_HUMAN</name>
<accession>Q8IVJ6</accession>
<evidence type="ECO:0000313" key="2">
    <source>
        <dbReference type="EMBL" id="EAW64499.1"/>
    </source>
</evidence>
<reference evidence="2" key="3">
    <citation type="submission" date="2005-07" db="EMBL/GenBank/DDBJ databases">
        <authorList>
            <person name="Mural R.J."/>
            <person name="Istrail S."/>
            <person name="Sutton G."/>
            <person name="Florea L."/>
            <person name="Halpern A.L."/>
            <person name="Mobarry C.M."/>
            <person name="Lippert R."/>
            <person name="Walenz B."/>
            <person name="Shatkay H."/>
            <person name="Dew I."/>
            <person name="Miller J.R."/>
            <person name="Flanigan M.J."/>
            <person name="Edwards N.J."/>
            <person name="Bolanos R."/>
            <person name="Fasulo D."/>
            <person name="Halldorsson B.V."/>
            <person name="Hannenhalli S."/>
            <person name="Turner R."/>
            <person name="Yooseph S."/>
            <person name="Lu F."/>
            <person name="Nusskern D.R."/>
            <person name="Shue B.C."/>
            <person name="Zheng X.H."/>
            <person name="Zhong F."/>
            <person name="Delcher A.L."/>
            <person name="Huson D.H."/>
            <person name="Kravitz S.A."/>
            <person name="Mouchard L."/>
            <person name="Reinert K."/>
            <person name="Remington K.A."/>
            <person name="Clark A.G."/>
            <person name="Waterman M.S."/>
            <person name="Eichler E.E."/>
            <person name="Adams M.D."/>
            <person name="Hunkapiller M.W."/>
            <person name="Myers E.W."/>
            <person name="Venter J.C."/>
        </authorList>
    </citation>
    <scope>NUCLEOTIDE SEQUENCE</scope>
</reference>
<protein>
    <submittedName>
        <fullName evidence="1">AP20 region protein</fullName>
    </submittedName>
    <submittedName>
        <fullName evidence="2">HCG2038659, isoform CRA_c</fullName>
    </submittedName>
</protein>
<dbReference type="DisGeNET" id="339883"/>
<reference evidence="1" key="2">
    <citation type="journal article" date="2003" name="Cancer Res.">
        <title>An integrated physical and gene map of the 3.5-Mb chromosome 3p21.3 (AP20) region implicated in major human epithelial malignancies.</title>
        <authorList>
            <person name="Protopopov A."/>
            <person name="Kashuba V."/>
            <person name="Zabarovska V.I."/>
            <person name="Muravenko O.V."/>
            <person name="Lerman M.I."/>
            <person name="Klein G."/>
            <person name="Zabarovsky E.R."/>
        </authorList>
    </citation>
    <scope>NUCLEOTIDE SEQUENCE</scope>
    <source>
        <tissue evidence="1">Pancreas</tissue>
    </source>
</reference>
<proteinExistence type="evidence at transcript level"/>
<dbReference type="EMBL" id="CH471055">
    <property type="protein sequence ID" value="EAW64499.1"/>
    <property type="molecule type" value="Genomic_DNA"/>
</dbReference>
<organism evidence="1">
    <name type="scientific">Homo sapiens</name>
    <name type="common">Human</name>
    <dbReference type="NCBI Taxonomy" id="9606"/>
    <lineage>
        <taxon>Eukaryota</taxon>
        <taxon>Metazoa</taxon>
        <taxon>Chordata</taxon>
        <taxon>Craniata</taxon>
        <taxon>Vertebrata</taxon>
        <taxon>Euteleostomi</taxon>
        <taxon>Mammalia</taxon>
        <taxon>Eutheria</taxon>
        <taxon>Euarchontoglires</taxon>
        <taxon>Primates</taxon>
        <taxon>Haplorrhini</taxon>
        <taxon>Catarrhini</taxon>
        <taxon>Hominidae</taxon>
        <taxon>Homo</taxon>
    </lineage>
</organism>
<dbReference type="AlphaFoldDB" id="Q8IVJ6"/>
<reference evidence="2" key="1">
    <citation type="journal article" date="2001" name="Science">
        <title>The sequence of the human genome.</title>
        <authorList>
            <person name="Venter J.C."/>
            <person name="Adams M.D."/>
            <person name="Myers E.W."/>
            <person name="Li P.W."/>
            <person name="Mural R.J."/>
            <person name="Sutton G.G."/>
            <person name="Smith H.O."/>
            <person name="Yandell M."/>
            <person name="Evans C.A."/>
            <person name="Holt R.A."/>
            <person name="Gocayne J.D."/>
            <person name="Amanatides P."/>
            <person name="Ballew R.M."/>
            <person name="Huson D.H."/>
            <person name="Wortman J.R."/>
            <person name="Zhang Q."/>
            <person name="Kodira C.D."/>
            <person name="Zheng X.H."/>
            <person name="Chen L."/>
            <person name="Skupski M."/>
            <person name="Subramanian G."/>
            <person name="Thomas P.D."/>
            <person name="Zhang J."/>
            <person name="Gabor Miklos G.L."/>
            <person name="Nelson C."/>
            <person name="Broder S."/>
            <person name="Clark A.G."/>
            <person name="Nadeau J."/>
            <person name="McKusick V.A."/>
            <person name="Zinder N."/>
            <person name="Levine A.J."/>
            <person name="Roberts R.J."/>
            <person name="Simon M."/>
            <person name="Slayman C."/>
            <person name="Hunkapiller M."/>
            <person name="Bolanos R."/>
            <person name="Delcher A."/>
            <person name="Dew I."/>
            <person name="Fasulo D."/>
            <person name="Flanigan M."/>
            <person name="Florea L."/>
            <person name="Halpern A."/>
            <person name="Hannenhalli S."/>
            <person name="Kravitz S."/>
            <person name="Levy S."/>
            <person name="Mobarry C."/>
            <person name="Reinert K."/>
            <person name="Remington K."/>
            <person name="Abu-Threideh J."/>
            <person name="Beasley E."/>
            <person name="Biddick K."/>
            <person name="Bonazzi V."/>
            <person name="Brandon R."/>
            <person name="Cargill M."/>
            <person name="Chandramouliswaran I."/>
            <person name="Charlab R."/>
            <person name="Chaturvedi K."/>
            <person name="Deng Z."/>
            <person name="Di Francesco V."/>
            <person name="Dunn P."/>
            <person name="Eilbeck K."/>
            <person name="Evangelista C."/>
            <person name="Gabrielian A.E."/>
            <person name="Gan W."/>
            <person name="Ge W."/>
            <person name="Gong F."/>
            <person name="Gu Z."/>
            <person name="Guan P."/>
            <person name="Heiman T.J."/>
            <person name="Higgins M.E."/>
            <person name="Ji R.R."/>
            <person name="Ke Z."/>
            <person name="Ketchum K.A."/>
            <person name="Lai Z."/>
            <person name="Lei Y."/>
            <person name="Li Z."/>
            <person name="Li J."/>
            <person name="Liang Y."/>
            <person name="Lin X."/>
            <person name="Lu F."/>
            <person name="Merkulov G.V."/>
            <person name="Milshina N."/>
            <person name="Moore H.M."/>
            <person name="Naik A.K."/>
            <person name="Narayan V.A."/>
            <person name="Neelam B."/>
            <person name="Nusskern D."/>
            <person name="Rusch D.B."/>
            <person name="Salzberg S."/>
            <person name="Shao W."/>
            <person name="Shue B."/>
            <person name="Sun J."/>
            <person name="Wang Z."/>
            <person name="Wang A."/>
            <person name="Wang X."/>
            <person name="Wang J."/>
            <person name="Wei M."/>
            <person name="Wides R."/>
            <person name="Xiao C."/>
            <person name="Yan C."/>
            <person name="Yao A."/>
            <person name="Ye J."/>
            <person name="Zhan M."/>
            <person name="Zhang W."/>
            <person name="Zhang H."/>
            <person name="Zhao Q."/>
            <person name="Zheng L."/>
            <person name="Zhong F."/>
            <person name="Zhong W."/>
            <person name="Zhu S."/>
            <person name="Zhao S."/>
            <person name="Gilbert D."/>
            <person name="Baumhueter S."/>
            <person name="Spier G."/>
            <person name="Carter C."/>
            <person name="Cravchik A."/>
            <person name="Woodage T."/>
            <person name="Ali F."/>
            <person name="An H."/>
            <person name="Awe A."/>
            <person name="Baldwin D."/>
            <person name="Baden H."/>
            <person name="Barnstead M."/>
            <person name="Barrow I."/>
            <person name="Beeson K."/>
            <person name="Busam D."/>
            <person name="Carver A."/>
            <person name="Center A."/>
            <person name="Cheng M.L."/>
            <person name="Curry L."/>
            <person name="Danaher S."/>
            <person name="Davenport L."/>
            <person name="Desilets R."/>
            <person name="Dietz S."/>
            <person name="Dodson K."/>
            <person name="Doup L."/>
            <person name="Ferriera S."/>
            <person name="Garg N."/>
            <person name="Gluecksmann A."/>
            <person name="Hart B."/>
            <person name="Haynes J."/>
            <person name="Haynes C."/>
            <person name="Heiner C."/>
            <person name="Hladun S."/>
            <person name="Hostin D."/>
            <person name="Houck J."/>
            <person name="Howland T."/>
            <person name="Ibegwam C."/>
            <person name="Johnson J."/>
            <person name="Kalush F."/>
            <person name="Kline L."/>
            <person name="Koduru S."/>
            <person name="Love A."/>
            <person name="Mann F."/>
            <person name="May D."/>
            <person name="McCawley S."/>
            <person name="McIntosh T."/>
            <person name="McMullen I."/>
            <person name="Moy M."/>
            <person name="Moy L."/>
            <person name="Murphy B."/>
            <person name="Nelson K."/>
            <person name="Pfannkoch C."/>
            <person name="Pratts E."/>
            <person name="Puri V."/>
            <person name="Qureshi H."/>
            <person name="Reardon M."/>
            <person name="Rodriguez R."/>
            <person name="Rogers Y.H."/>
            <person name="Romblad D."/>
            <person name="Ruhfel B."/>
            <person name="Scott R."/>
            <person name="Sitter C."/>
            <person name="Smallwood M."/>
            <person name="Stewart E."/>
            <person name="Strong R."/>
            <person name="Suh E."/>
            <person name="Thomas R."/>
            <person name="Tint N.N."/>
            <person name="Tse S."/>
            <person name="Vech C."/>
            <person name="Wang G."/>
            <person name="Wetter J."/>
            <person name="Williams S."/>
            <person name="Williams M."/>
            <person name="Windsor S."/>
            <person name="Winn-Deen E."/>
            <person name="Wolfe K."/>
            <person name="Zaveri J."/>
            <person name="Zaveri K."/>
            <person name="Abril J.F."/>
            <person name="Guigo R."/>
            <person name="Campbell M.J."/>
            <person name="Sjolander K.V."/>
            <person name="Karlak B."/>
            <person name="Kejariwal A."/>
            <person name="Mi H."/>
            <person name="Lazareva B."/>
            <person name="Hatton T."/>
            <person name="Narechania A."/>
            <person name="Diemer K."/>
            <person name="Muruganujan A."/>
            <person name="Guo N."/>
            <person name="Sato S."/>
            <person name="Bafna V."/>
            <person name="Istrail S."/>
            <person name="Lippert R."/>
            <person name="Schwartz R."/>
            <person name="Walenz B."/>
            <person name="Yooseph S."/>
            <person name="Allen D."/>
            <person name="Basu A."/>
            <person name="Baxendale J."/>
            <person name="Blick L."/>
            <person name="Caminha M."/>
            <person name="Carnes-Stine J."/>
            <person name="Caulk P."/>
            <person name="Chiang Y.H."/>
            <person name="Coyne M."/>
            <person name="Dahlke C."/>
            <person name="Mays A."/>
            <person name="Dombroski M."/>
            <person name="Donnelly M."/>
            <person name="Ely D."/>
            <person name="Esparham S."/>
            <person name="Fosler C."/>
            <person name="Gire H."/>
            <person name="Glanowski S."/>
            <person name="Glasser K."/>
            <person name="Glodek A."/>
            <person name="Gorokhov M."/>
            <person name="Graham K."/>
            <person name="Gropman B."/>
            <person name="Harris M."/>
            <person name="Heil J."/>
            <person name="Henderson S."/>
            <person name="Hoover J."/>
            <person name="Jennings D."/>
            <person name="Jordan C."/>
            <person name="Jordan J."/>
            <person name="Kasha J."/>
            <person name="Kagan L."/>
            <person name="Kraft C."/>
            <person name="Levitsky A."/>
            <person name="Lewis M."/>
            <person name="Liu X."/>
            <person name="Lopez J."/>
            <person name="Ma D."/>
            <person name="Majoros W."/>
            <person name="McDaniel J."/>
            <person name="Murphy S."/>
            <person name="Newman M."/>
            <person name="Nguyen T."/>
            <person name="Nguyen N."/>
            <person name="Nodell M."/>
            <person name="Pan S."/>
            <person name="Peck J."/>
            <person name="Peterson M."/>
            <person name="Rowe W."/>
            <person name="Sanders R."/>
            <person name="Scott J."/>
            <person name="Simpson M."/>
            <person name="Smith T."/>
            <person name="Sprague A."/>
            <person name="Stockwell T."/>
            <person name="Turner R."/>
            <person name="Venter E."/>
            <person name="Wang M."/>
            <person name="Wen M."/>
            <person name="Wu D."/>
            <person name="Wu M."/>
            <person name="Xia A."/>
            <person name="Zandieh A."/>
            <person name="Zhu X."/>
        </authorList>
    </citation>
    <scope>NUCLEOTIDE SEQUENCE</scope>
</reference>
<dbReference type="DNASU" id="339883"/>
<gene>
    <name evidence="1" type="primary">APRG1</name>
    <name evidence="2" type="ORF">hCG_2038659</name>
</gene>
<dbReference type="BioGRID-ORCS" id="339883">
    <property type="hits" value="12 hits in 1125 CRISPR screens"/>
</dbReference>
<dbReference type="EMBL" id="AJ493602">
    <property type="protein sequence ID" value="CAD42705.1"/>
    <property type="molecule type" value="mRNA"/>
</dbReference>
<evidence type="ECO:0000313" key="1">
    <source>
        <dbReference type="EMBL" id="CAD42705.1"/>
    </source>
</evidence>
<sequence length="79" mass="9216">MKPEEKANKKAERRGRVLVFGNIFWSCWIKYHLKVRKLKFRKGRGLTQSQLLADLGLQTSLPLLHTGVSSHVESQHWMD</sequence>